<evidence type="ECO:0000313" key="7">
    <source>
        <dbReference type="Proteomes" id="UP000503462"/>
    </source>
</evidence>
<dbReference type="Gene3D" id="1.10.20.10">
    <property type="entry name" value="Histone, subunit A"/>
    <property type="match status" value="1"/>
</dbReference>
<name>A0A6H0XS63_9PEZI</name>
<protein>
    <recommendedName>
        <fullName evidence="5">Bromodomain associated domain-containing protein</fullName>
    </recommendedName>
</protein>
<reference evidence="6 7" key="1">
    <citation type="journal article" date="2016" name="Sci. Rep.">
        <title>Peltaster fructicola genome reveals evolution from an invasive phytopathogen to an ectophytic parasite.</title>
        <authorList>
            <person name="Xu C."/>
            <person name="Chen H."/>
            <person name="Gleason M.L."/>
            <person name="Xu J.R."/>
            <person name="Liu H."/>
            <person name="Zhang R."/>
            <person name="Sun G."/>
        </authorList>
    </citation>
    <scope>NUCLEOTIDE SEQUENCE [LARGE SCALE GENOMIC DNA]</scope>
    <source>
        <strain evidence="6 7">LNHT1506</strain>
    </source>
</reference>
<organism evidence="6 7">
    <name type="scientific">Peltaster fructicola</name>
    <dbReference type="NCBI Taxonomy" id="286661"/>
    <lineage>
        <taxon>Eukaryota</taxon>
        <taxon>Fungi</taxon>
        <taxon>Dikarya</taxon>
        <taxon>Ascomycota</taxon>
        <taxon>Pezizomycotina</taxon>
        <taxon>Dothideomycetes</taxon>
        <taxon>Dothideomycetes incertae sedis</taxon>
        <taxon>Peltaster</taxon>
    </lineage>
</organism>
<keyword evidence="4" id="KW-0539">Nucleus</keyword>
<gene>
    <name evidence="6" type="ORF">AMS68_002992</name>
</gene>
<evidence type="ECO:0000259" key="5">
    <source>
        <dbReference type="Pfam" id="PF07524"/>
    </source>
</evidence>
<feature type="domain" description="Bromodomain associated" evidence="5">
    <location>
        <begin position="8"/>
        <end position="81"/>
    </location>
</feature>
<dbReference type="Proteomes" id="UP000503462">
    <property type="component" value="Chromosome 2"/>
</dbReference>
<evidence type="ECO:0000256" key="3">
    <source>
        <dbReference type="ARBA" id="ARBA00023163"/>
    </source>
</evidence>
<accession>A0A6H0XS63</accession>
<dbReference type="AlphaFoldDB" id="A0A6H0XS63"/>
<dbReference type="OrthoDB" id="5402929at2759"/>
<dbReference type="GO" id="GO:0046982">
    <property type="term" value="F:protein heterodimerization activity"/>
    <property type="evidence" value="ECO:0007669"/>
    <property type="project" value="InterPro"/>
</dbReference>
<dbReference type="EMBL" id="CP051140">
    <property type="protein sequence ID" value="QIW97474.1"/>
    <property type="molecule type" value="Genomic_DNA"/>
</dbReference>
<keyword evidence="2" id="KW-0805">Transcription regulation</keyword>
<keyword evidence="3" id="KW-0804">Transcription</keyword>
<evidence type="ECO:0000256" key="2">
    <source>
        <dbReference type="ARBA" id="ARBA00023015"/>
    </source>
</evidence>
<evidence type="ECO:0000256" key="1">
    <source>
        <dbReference type="ARBA" id="ARBA00004123"/>
    </source>
</evidence>
<dbReference type="CDD" id="cd00076">
    <property type="entry name" value="HFD_SF"/>
    <property type="match status" value="1"/>
</dbReference>
<dbReference type="InterPro" id="IPR009072">
    <property type="entry name" value="Histone-fold"/>
</dbReference>
<evidence type="ECO:0000256" key="4">
    <source>
        <dbReference type="ARBA" id="ARBA00023242"/>
    </source>
</evidence>
<dbReference type="GO" id="GO:0005634">
    <property type="term" value="C:nucleus"/>
    <property type="evidence" value="ECO:0007669"/>
    <property type="project" value="UniProtKB-SubCell"/>
</dbReference>
<dbReference type="InterPro" id="IPR006565">
    <property type="entry name" value="BTP"/>
</dbReference>
<evidence type="ECO:0000313" key="6">
    <source>
        <dbReference type="EMBL" id="QIW97474.1"/>
    </source>
</evidence>
<comment type="subcellular location">
    <subcellularLocation>
        <location evidence="1">Nucleus</location>
    </subcellularLocation>
</comment>
<keyword evidence="7" id="KW-1185">Reference proteome</keyword>
<proteinExistence type="predicted"/>
<sequence>MATQSADLHRSLLRPMVINTLRGTGFHSTKPSVLDALVNIAERHLLLLATSTAQHAQTAHNDHIPSIADVRHALTECGVLVPYADATEEEFRERMRRPLSDYVDMKGGHVRLAAERRRRDEQDVKDIRDFTSWFDGAQYTEIRRVAGMSGDAIAAGPGSVGVGGSLVRADDMLVTLKKKYGKTGQESEARFADTVLGQGEVDRPEVVIEGGAARSLQLWALGTAYREMNGVQKTDMDIDEQQDGHATSETALDVNNNAMITT</sequence>
<dbReference type="Pfam" id="PF07524">
    <property type="entry name" value="Bromo_TP"/>
    <property type="match status" value="1"/>
</dbReference>